<reference evidence="1" key="1">
    <citation type="submission" date="2023-10" db="EMBL/GenBank/DDBJ databases">
        <authorList>
            <person name="Chen Y."/>
            <person name="Shah S."/>
            <person name="Dougan E. K."/>
            <person name="Thang M."/>
            <person name="Chan C."/>
        </authorList>
    </citation>
    <scope>NUCLEOTIDE SEQUENCE [LARGE SCALE GENOMIC DNA]</scope>
</reference>
<protein>
    <recommendedName>
        <fullName evidence="3">Apple domain-containing protein</fullName>
    </recommendedName>
</protein>
<comment type="caution">
    <text evidence="1">The sequence shown here is derived from an EMBL/GenBank/DDBJ whole genome shotgun (WGS) entry which is preliminary data.</text>
</comment>
<keyword evidence="2" id="KW-1185">Reference proteome</keyword>
<feature type="non-terminal residue" evidence="1">
    <location>
        <position position="1"/>
    </location>
</feature>
<evidence type="ECO:0000313" key="1">
    <source>
        <dbReference type="EMBL" id="CAK0851504.1"/>
    </source>
</evidence>
<name>A0ABN9TYS8_9DINO</name>
<gene>
    <name evidence="1" type="ORF">PCOR1329_LOCUS43645</name>
</gene>
<evidence type="ECO:0008006" key="3">
    <source>
        <dbReference type="Google" id="ProtNLM"/>
    </source>
</evidence>
<organism evidence="1 2">
    <name type="scientific">Prorocentrum cordatum</name>
    <dbReference type="NCBI Taxonomy" id="2364126"/>
    <lineage>
        <taxon>Eukaryota</taxon>
        <taxon>Sar</taxon>
        <taxon>Alveolata</taxon>
        <taxon>Dinophyceae</taxon>
        <taxon>Prorocentrales</taxon>
        <taxon>Prorocentraceae</taxon>
        <taxon>Prorocentrum</taxon>
    </lineage>
</organism>
<sequence length="173" mass="18105">GPLHLAAAGQRPAHLAAATAMAPGAARAGRPRPLAVAAAALLAGAASGEGWKRHERRDCVNGRGGYIVSNDTNPIPSSMSLEDCQQRCAQSAECWGVQVLRSQGAGAGGCFFRREIDPADCYHSDVIAWDVYVRPGGRVASNSVYTSTANSGMRSDRMVEILLASVLICIVVI</sequence>
<evidence type="ECO:0000313" key="2">
    <source>
        <dbReference type="Proteomes" id="UP001189429"/>
    </source>
</evidence>
<dbReference type="EMBL" id="CAUYUJ010015245">
    <property type="protein sequence ID" value="CAK0851504.1"/>
    <property type="molecule type" value="Genomic_DNA"/>
</dbReference>
<accession>A0ABN9TYS8</accession>
<dbReference type="Proteomes" id="UP001189429">
    <property type="component" value="Unassembled WGS sequence"/>
</dbReference>
<feature type="non-terminal residue" evidence="1">
    <location>
        <position position="173"/>
    </location>
</feature>
<proteinExistence type="predicted"/>